<dbReference type="FunFam" id="3.90.226.10:FF:000017">
    <property type="entry name" value="Propionyl-CoA carboxylase subunit beta 5"/>
    <property type="match status" value="1"/>
</dbReference>
<keyword evidence="8" id="KW-1185">Reference proteome</keyword>
<dbReference type="RefSeq" id="WP_150426020.1">
    <property type="nucleotide sequence ID" value="NZ_VYQA01000009.1"/>
</dbReference>
<dbReference type="SUPFAM" id="SSF52096">
    <property type="entry name" value="ClpP/crotonase"/>
    <property type="match status" value="2"/>
</dbReference>
<accession>A0A5J5I1C1</accession>
<feature type="domain" description="CoA carboxyltransferase N-terminal" evidence="3">
    <location>
        <begin position="3"/>
        <end position="259"/>
    </location>
</feature>
<evidence type="ECO:0000259" key="4">
    <source>
        <dbReference type="PROSITE" id="PS50989"/>
    </source>
</evidence>
<evidence type="ECO:0000256" key="2">
    <source>
        <dbReference type="ARBA" id="ARBA00074538"/>
    </source>
</evidence>
<reference evidence="7 8" key="1">
    <citation type="submission" date="2019-09" db="EMBL/GenBank/DDBJ databases">
        <authorList>
            <person name="Feng G."/>
        </authorList>
    </citation>
    <scope>NUCLEOTIDE SEQUENCE [LARGE SCALE GENOMIC DNA]</scope>
    <source>
        <strain evidence="6 7">KACC 19283</strain>
        <strain evidence="5 8">KACC 19284</strain>
    </source>
</reference>
<dbReference type="InterPro" id="IPR034733">
    <property type="entry name" value="AcCoA_carboxyl_beta"/>
</dbReference>
<dbReference type="FunFam" id="3.90.226.10:FF:000016">
    <property type="entry name" value="Propionyl-CoA carboxylase, beta subunit"/>
    <property type="match status" value="1"/>
</dbReference>
<name>A0A5J5I1C1_9SPHN</name>
<proteinExistence type="inferred from homology"/>
<feature type="domain" description="CoA carboxyltransferase C-terminal" evidence="4">
    <location>
        <begin position="263"/>
        <end position="500"/>
    </location>
</feature>
<sequence length="510" mass="55421">MSKLAIIEQLEAKREAARLGGGQRRIDAQHGKGKLTARERLDVLLDEDSFEELDMYVEHNCVDFDMNAQHIPGDGVVTGSGTINGRLVFVFSQDFTVYGGAVSERHAMKICKIMDMALKVGAPVIGLNDSGGARIQEGVASLAGYAEIFQRNVLASGVVPQISVIMGPCAGGAVYSPAMTDFIFMVKDSSFMFVTGPDVVKTVTNEVVTQEELGGAVTHTTKSGVADVAFENDIEALLATRDFVDFLPASNKEPVPERPSADPWDRIEPSLDTLIPANANQPYDMHELIRKVVDEGDFFEVQPAHAGNILCGFGRVEGKTVGIIANQPMVLAGVLDINSSKKAGRFVRFCDAFEIPIVTFVDVPGFLPGTAQEHSGIIKHGAKLLFAYAEATVPKITVITRKAYGGAYDVMSSKHLRGDLNYAWPTAEIAVMGAKGAVEIIFRGRTADEIAEKTKEYEDRFANPFVAASKGFIDEVIQPHSTRKRIALGLRKLKNKALENPWKKHDNIPL</sequence>
<dbReference type="Proteomes" id="UP000325933">
    <property type="component" value="Unassembled WGS sequence"/>
</dbReference>
<organism evidence="6 7">
    <name type="scientific">Sphingobium limneticum</name>
    <dbReference type="NCBI Taxonomy" id="1007511"/>
    <lineage>
        <taxon>Bacteria</taxon>
        <taxon>Pseudomonadati</taxon>
        <taxon>Pseudomonadota</taxon>
        <taxon>Alphaproteobacteria</taxon>
        <taxon>Sphingomonadales</taxon>
        <taxon>Sphingomonadaceae</taxon>
        <taxon>Sphingobium</taxon>
    </lineage>
</organism>
<evidence type="ECO:0000313" key="8">
    <source>
        <dbReference type="Proteomes" id="UP000326364"/>
    </source>
</evidence>
<evidence type="ECO:0000256" key="1">
    <source>
        <dbReference type="ARBA" id="ARBA00006102"/>
    </source>
</evidence>
<dbReference type="InterPro" id="IPR011762">
    <property type="entry name" value="COA_CT_N"/>
</dbReference>
<dbReference type="EMBL" id="VYQB01000008">
    <property type="protein sequence ID" value="KAA9016354.1"/>
    <property type="molecule type" value="Genomic_DNA"/>
</dbReference>
<dbReference type="PROSITE" id="PS50989">
    <property type="entry name" value="COA_CT_CTER"/>
    <property type="match status" value="1"/>
</dbReference>
<dbReference type="PANTHER" id="PTHR43842:SF4">
    <property type="match status" value="1"/>
</dbReference>
<dbReference type="GO" id="GO:0015977">
    <property type="term" value="P:carbon fixation"/>
    <property type="evidence" value="ECO:0007669"/>
    <property type="project" value="UniProtKB-ARBA"/>
</dbReference>
<dbReference type="Proteomes" id="UP000326364">
    <property type="component" value="Unassembled WGS sequence"/>
</dbReference>
<dbReference type="InterPro" id="IPR029045">
    <property type="entry name" value="ClpP/crotonase-like_dom_sf"/>
</dbReference>
<gene>
    <name evidence="6" type="ORF">F4U95_13450</name>
    <name evidence="5" type="ORF">F4U96_12320</name>
</gene>
<evidence type="ECO:0000313" key="7">
    <source>
        <dbReference type="Proteomes" id="UP000325933"/>
    </source>
</evidence>
<dbReference type="GO" id="GO:0003989">
    <property type="term" value="F:acetyl-CoA carboxylase activity"/>
    <property type="evidence" value="ECO:0007669"/>
    <property type="project" value="UniProtKB-ARBA"/>
</dbReference>
<dbReference type="PANTHER" id="PTHR43842">
    <property type="entry name" value="PROPIONYL-COA CARBOXYLASE BETA CHAIN"/>
    <property type="match status" value="1"/>
</dbReference>
<protein>
    <recommendedName>
        <fullName evidence="2">Propionyl-CoA carboxylase beta chain</fullName>
    </recommendedName>
</protein>
<comment type="similarity">
    <text evidence="1">Belongs to the AccD/PCCB family.</text>
</comment>
<dbReference type="GO" id="GO:0004658">
    <property type="term" value="F:propionyl-CoA carboxylase activity"/>
    <property type="evidence" value="ECO:0007669"/>
    <property type="project" value="UniProtKB-ARBA"/>
</dbReference>
<evidence type="ECO:0000259" key="3">
    <source>
        <dbReference type="PROSITE" id="PS50980"/>
    </source>
</evidence>
<dbReference type="EMBL" id="VYQA01000009">
    <property type="protein sequence ID" value="KAA9028924.1"/>
    <property type="molecule type" value="Genomic_DNA"/>
</dbReference>
<dbReference type="PROSITE" id="PS50980">
    <property type="entry name" value="COA_CT_NTER"/>
    <property type="match status" value="1"/>
</dbReference>
<dbReference type="Pfam" id="PF01039">
    <property type="entry name" value="Carboxyl_trans"/>
    <property type="match status" value="1"/>
</dbReference>
<dbReference type="AlphaFoldDB" id="A0A5J5I1C1"/>
<evidence type="ECO:0000313" key="5">
    <source>
        <dbReference type="EMBL" id="KAA9016354.1"/>
    </source>
</evidence>
<dbReference type="InterPro" id="IPR051047">
    <property type="entry name" value="AccD/PCCB"/>
</dbReference>
<dbReference type="GO" id="GO:0009317">
    <property type="term" value="C:acetyl-CoA carboxylase complex"/>
    <property type="evidence" value="ECO:0007669"/>
    <property type="project" value="UniProtKB-ARBA"/>
</dbReference>
<dbReference type="InterPro" id="IPR011763">
    <property type="entry name" value="COA_CT_C"/>
</dbReference>
<dbReference type="Gene3D" id="3.90.226.10">
    <property type="entry name" value="2-enoyl-CoA Hydratase, Chain A, domain 1"/>
    <property type="match status" value="2"/>
</dbReference>
<evidence type="ECO:0000313" key="6">
    <source>
        <dbReference type="EMBL" id="KAA9028924.1"/>
    </source>
</evidence>
<comment type="caution">
    <text evidence="6">The sequence shown here is derived from an EMBL/GenBank/DDBJ whole genome shotgun (WGS) entry which is preliminary data.</text>
</comment>